<evidence type="ECO:0000256" key="1">
    <source>
        <dbReference type="SAM" id="MobiDB-lite"/>
    </source>
</evidence>
<feature type="compositionally biased region" description="Basic and acidic residues" evidence="1">
    <location>
        <begin position="61"/>
        <end position="82"/>
    </location>
</feature>
<gene>
    <name evidence="2" type="ORF">HPBE_LOCUS8555</name>
</gene>
<reference evidence="2 3" key="1">
    <citation type="submission" date="2018-11" db="EMBL/GenBank/DDBJ databases">
        <authorList>
            <consortium name="Pathogen Informatics"/>
        </authorList>
    </citation>
    <scope>NUCLEOTIDE SEQUENCE [LARGE SCALE GENOMIC DNA]</scope>
</reference>
<sequence>MGPAATMPWTTAVPTPMPNPMQSPMQTLAVPLPVAAPPLQPRLKPRRPRRRWATVAAAKRPLREQMEQPIEDGRIDRARTIDTDTEAEATSRTADEPGRVPAAPRWSCTLPITITIPITCSYERR</sequence>
<dbReference type="Proteomes" id="UP000050761">
    <property type="component" value="Unassembled WGS sequence"/>
</dbReference>
<evidence type="ECO:0000313" key="4">
    <source>
        <dbReference type="WBParaSite" id="HPBE_0000855401-mRNA-1"/>
    </source>
</evidence>
<reference evidence="4" key="2">
    <citation type="submission" date="2019-09" db="UniProtKB">
        <authorList>
            <consortium name="WormBaseParasite"/>
        </authorList>
    </citation>
    <scope>IDENTIFICATION</scope>
</reference>
<organism evidence="3 4">
    <name type="scientific">Heligmosomoides polygyrus</name>
    <name type="common">Parasitic roundworm</name>
    <dbReference type="NCBI Taxonomy" id="6339"/>
    <lineage>
        <taxon>Eukaryota</taxon>
        <taxon>Metazoa</taxon>
        <taxon>Ecdysozoa</taxon>
        <taxon>Nematoda</taxon>
        <taxon>Chromadorea</taxon>
        <taxon>Rhabditida</taxon>
        <taxon>Rhabditina</taxon>
        <taxon>Rhabditomorpha</taxon>
        <taxon>Strongyloidea</taxon>
        <taxon>Heligmosomidae</taxon>
        <taxon>Heligmosomoides</taxon>
    </lineage>
</organism>
<protein>
    <submittedName>
        <fullName evidence="2 4">Uncharacterized protein</fullName>
    </submittedName>
</protein>
<keyword evidence="3" id="KW-1185">Reference proteome</keyword>
<accession>A0A3P8BVT7</accession>
<feature type="region of interest" description="Disordered" evidence="1">
    <location>
        <begin position="1"/>
        <end position="104"/>
    </location>
</feature>
<evidence type="ECO:0000313" key="2">
    <source>
        <dbReference type="EMBL" id="VDO76815.1"/>
    </source>
</evidence>
<evidence type="ECO:0000313" key="3">
    <source>
        <dbReference type="Proteomes" id="UP000050761"/>
    </source>
</evidence>
<dbReference type="WBParaSite" id="HPBE_0000855401-mRNA-1">
    <property type="protein sequence ID" value="HPBE_0000855401-mRNA-1"/>
    <property type="gene ID" value="HPBE_0000855401"/>
</dbReference>
<accession>A0A183FME7</accession>
<name>A0A183FME7_HELPZ</name>
<proteinExistence type="predicted"/>
<dbReference type="EMBL" id="UZAH01026186">
    <property type="protein sequence ID" value="VDO76815.1"/>
    <property type="molecule type" value="Genomic_DNA"/>
</dbReference>
<feature type="compositionally biased region" description="Basic residues" evidence="1">
    <location>
        <begin position="43"/>
        <end position="52"/>
    </location>
</feature>
<dbReference type="AlphaFoldDB" id="A0A183FME7"/>